<comment type="similarity">
    <text evidence="4">Belongs to the cyclin family.</text>
</comment>
<dbReference type="FunFam" id="1.10.472.10:FF:000001">
    <property type="entry name" value="G2/mitotic-specific cyclin"/>
    <property type="match status" value="1"/>
</dbReference>
<dbReference type="GO" id="GO:0051301">
    <property type="term" value="P:cell division"/>
    <property type="evidence" value="ECO:0007669"/>
    <property type="project" value="UniProtKB-KW"/>
</dbReference>
<dbReference type="InterPro" id="IPR048258">
    <property type="entry name" value="Cyclins_cyclin-box"/>
</dbReference>
<dbReference type="RefSeq" id="XP_066930558.1">
    <property type="nucleotide sequence ID" value="XM_067074457.1"/>
</dbReference>
<feature type="domain" description="Cyclin-like" evidence="6">
    <location>
        <begin position="175"/>
        <end position="259"/>
    </location>
</feature>
<reference evidence="8" key="1">
    <citation type="submission" date="2021-01" db="UniProtKB">
        <authorList>
            <consortium name="EnsemblMetazoa"/>
        </authorList>
    </citation>
    <scope>IDENTIFICATION</scope>
</reference>
<evidence type="ECO:0000313" key="8">
    <source>
        <dbReference type="EnsemblMetazoa" id="CLYHEMP012252.1"/>
    </source>
</evidence>
<dbReference type="PIRSF" id="PIRSF001771">
    <property type="entry name" value="Cyclin_A_B_D_E"/>
    <property type="match status" value="1"/>
</dbReference>
<evidence type="ECO:0000259" key="6">
    <source>
        <dbReference type="SMART" id="SM00385"/>
    </source>
</evidence>
<name>A0A7M5V9N5_9CNID</name>
<evidence type="ECO:0000256" key="1">
    <source>
        <dbReference type="ARBA" id="ARBA00022618"/>
    </source>
</evidence>
<dbReference type="Gene3D" id="1.10.472.10">
    <property type="entry name" value="Cyclin-like"/>
    <property type="match status" value="2"/>
</dbReference>
<dbReference type="GO" id="GO:0044772">
    <property type="term" value="P:mitotic cell cycle phase transition"/>
    <property type="evidence" value="ECO:0007669"/>
    <property type="project" value="InterPro"/>
</dbReference>
<dbReference type="EnsemblMetazoa" id="CLYHEMT012252.1">
    <property type="protein sequence ID" value="CLYHEMP012252.1"/>
    <property type="gene ID" value="CLYHEMG012252"/>
</dbReference>
<dbReference type="PROSITE" id="PS00292">
    <property type="entry name" value="CYCLINS"/>
    <property type="match status" value="1"/>
</dbReference>
<evidence type="ECO:0000256" key="3">
    <source>
        <dbReference type="ARBA" id="ARBA00023306"/>
    </source>
</evidence>
<dbReference type="AlphaFoldDB" id="A0A7M5V9N5"/>
<dbReference type="PANTHER" id="PTHR10177">
    <property type="entry name" value="CYCLINS"/>
    <property type="match status" value="1"/>
</dbReference>
<feature type="region of interest" description="Disordered" evidence="5">
    <location>
        <begin position="1"/>
        <end position="71"/>
    </location>
</feature>
<protein>
    <recommendedName>
        <fullName evidence="10">Cyclin A</fullName>
    </recommendedName>
</protein>
<feature type="domain" description="Cyclin C-terminal" evidence="7">
    <location>
        <begin position="268"/>
        <end position="387"/>
    </location>
</feature>
<evidence type="ECO:0000256" key="4">
    <source>
        <dbReference type="RuleBase" id="RU000383"/>
    </source>
</evidence>
<dbReference type="GeneID" id="136818100"/>
<keyword evidence="1" id="KW-0132">Cell division</keyword>
<dbReference type="InterPro" id="IPR036915">
    <property type="entry name" value="Cyclin-like_sf"/>
</dbReference>
<dbReference type="CDD" id="cd20504">
    <property type="entry name" value="CYCLIN_CCNA_rpt1"/>
    <property type="match status" value="1"/>
</dbReference>
<dbReference type="Pfam" id="PF02984">
    <property type="entry name" value="Cyclin_C"/>
    <property type="match status" value="1"/>
</dbReference>
<dbReference type="InterPro" id="IPR004367">
    <property type="entry name" value="Cyclin_C-dom"/>
</dbReference>
<feature type="domain" description="Cyclin-like" evidence="6">
    <location>
        <begin position="272"/>
        <end position="356"/>
    </location>
</feature>
<keyword evidence="2 4" id="KW-0195">Cyclin</keyword>
<evidence type="ECO:0008006" key="10">
    <source>
        <dbReference type="Google" id="ProtNLM"/>
    </source>
</evidence>
<dbReference type="SMART" id="SM00385">
    <property type="entry name" value="CYCLIN"/>
    <property type="match status" value="2"/>
</dbReference>
<evidence type="ECO:0000256" key="5">
    <source>
        <dbReference type="SAM" id="MobiDB-lite"/>
    </source>
</evidence>
<accession>A0A7M5V9N5</accession>
<dbReference type="InterPro" id="IPR039361">
    <property type="entry name" value="Cyclin"/>
</dbReference>
<evidence type="ECO:0000313" key="9">
    <source>
        <dbReference type="Proteomes" id="UP000594262"/>
    </source>
</evidence>
<proteinExistence type="inferred from homology"/>
<dbReference type="InterPro" id="IPR013763">
    <property type="entry name" value="Cyclin-like_dom"/>
</dbReference>
<sequence length="392" mass="44470">MSIQIFQDSENIPGLGKKNKRGDENGMKTNIPKPTKRVALGNITNQVHGHGSRIQPSRAAKDKHKASYHGTKSDEVKIFENKSKRTNKLSTLKDSPMILSLTPCTTESFEDIDTDEVLPNILNIDQNTDSDFDVPEYAQDIHNYLKKAEMKFLPKRNYMEKQVDINKSMRSVLIDWLVEVAEEYKLNPQTLFLTVNYIDRFLSCMSVLRGKLQLVGTACMLVASKFEEIYPPEVSEFVYITDDTYTAKQVLRMESLVLKTLQFDVSVPTCKDFLNRYLLAAGAAEESQLRYLSQYLTELSLVNTDICLTYRPSTIAAASVLVANNTLKLESWTPTLQHYSGYTTFELKNCATDIRRFFANAPNLQQQAVQQKYKAPKFGCVSQLSPPQTLVL</sequence>
<feature type="compositionally biased region" description="Polar residues" evidence="5">
    <location>
        <begin position="1"/>
        <end position="10"/>
    </location>
</feature>
<evidence type="ECO:0000259" key="7">
    <source>
        <dbReference type="SMART" id="SM01332"/>
    </source>
</evidence>
<dbReference type="SMART" id="SM01332">
    <property type="entry name" value="Cyclin_C"/>
    <property type="match status" value="1"/>
</dbReference>
<dbReference type="OrthoDB" id="5590282at2759"/>
<dbReference type="SUPFAM" id="SSF47954">
    <property type="entry name" value="Cyclin-like"/>
    <property type="match status" value="2"/>
</dbReference>
<dbReference type="InterPro" id="IPR006671">
    <property type="entry name" value="Cyclin_N"/>
</dbReference>
<organism evidence="8 9">
    <name type="scientific">Clytia hemisphaerica</name>
    <dbReference type="NCBI Taxonomy" id="252671"/>
    <lineage>
        <taxon>Eukaryota</taxon>
        <taxon>Metazoa</taxon>
        <taxon>Cnidaria</taxon>
        <taxon>Hydrozoa</taxon>
        <taxon>Hydroidolina</taxon>
        <taxon>Leptothecata</taxon>
        <taxon>Obeliida</taxon>
        <taxon>Clytiidae</taxon>
        <taxon>Clytia</taxon>
    </lineage>
</organism>
<dbReference type="InterPro" id="IPR046965">
    <property type="entry name" value="Cyclin_A/B-like"/>
</dbReference>
<dbReference type="GO" id="GO:0016538">
    <property type="term" value="F:cyclin-dependent protein serine/threonine kinase regulator activity"/>
    <property type="evidence" value="ECO:0007669"/>
    <property type="project" value="InterPro"/>
</dbReference>
<dbReference type="Proteomes" id="UP000594262">
    <property type="component" value="Unplaced"/>
</dbReference>
<dbReference type="Pfam" id="PF00134">
    <property type="entry name" value="Cyclin_N"/>
    <property type="match status" value="1"/>
</dbReference>
<keyword evidence="3" id="KW-0131">Cell cycle</keyword>
<evidence type="ECO:0000256" key="2">
    <source>
        <dbReference type="ARBA" id="ARBA00023127"/>
    </source>
</evidence>
<keyword evidence="9" id="KW-1185">Reference proteome</keyword>